<dbReference type="OrthoDB" id="5868131at2"/>
<feature type="signal peptide" evidence="1">
    <location>
        <begin position="1"/>
        <end position="21"/>
    </location>
</feature>
<dbReference type="RefSeq" id="WP_032550632.1">
    <property type="nucleotide sequence ID" value="NZ_JFFR01000012.1"/>
</dbReference>
<protein>
    <submittedName>
        <fullName evidence="2">Glycosidase</fullName>
    </submittedName>
</protein>
<comment type="caution">
    <text evidence="2">The sequence shown here is derived from an EMBL/GenBank/DDBJ whole genome shotgun (WGS) entry which is preliminary data.</text>
</comment>
<name>A0A066UQ85_9VIBR</name>
<keyword evidence="2" id="KW-0326">Glycosidase</keyword>
<keyword evidence="2" id="KW-0378">Hydrolase</keyword>
<evidence type="ECO:0000313" key="3">
    <source>
        <dbReference type="Proteomes" id="UP000027219"/>
    </source>
</evidence>
<dbReference type="STRING" id="212667.VFDL14_18370"/>
<feature type="chain" id="PRO_5001627413" evidence="1">
    <location>
        <begin position="22"/>
        <end position="160"/>
    </location>
</feature>
<evidence type="ECO:0000313" key="2">
    <source>
        <dbReference type="EMBL" id="KDN29210.1"/>
    </source>
</evidence>
<accession>A0A066UQ85</accession>
<keyword evidence="3" id="KW-1185">Reference proteome</keyword>
<reference evidence="2 3" key="1">
    <citation type="submission" date="2014-02" db="EMBL/GenBank/DDBJ databases">
        <title>Vibrio fortis Dalian14 Genome Sequencing.</title>
        <authorList>
            <person name="Wang Y."/>
            <person name="Song L."/>
            <person name="Liu G."/>
            <person name="Ding J."/>
        </authorList>
    </citation>
    <scope>NUCLEOTIDE SEQUENCE [LARGE SCALE GENOMIC DNA]</scope>
    <source>
        <strain evidence="2 3">Dalian14</strain>
    </source>
</reference>
<dbReference type="GO" id="GO:0016798">
    <property type="term" value="F:hydrolase activity, acting on glycosyl bonds"/>
    <property type="evidence" value="ECO:0007669"/>
    <property type="project" value="UniProtKB-KW"/>
</dbReference>
<dbReference type="AlphaFoldDB" id="A0A066UQ85"/>
<evidence type="ECO:0000256" key="1">
    <source>
        <dbReference type="SAM" id="SignalP"/>
    </source>
</evidence>
<dbReference type="EMBL" id="JFFR01000012">
    <property type="protein sequence ID" value="KDN29210.1"/>
    <property type="molecule type" value="Genomic_DNA"/>
</dbReference>
<dbReference type="Proteomes" id="UP000027219">
    <property type="component" value="Unassembled WGS sequence"/>
</dbReference>
<dbReference type="PROSITE" id="PS51257">
    <property type="entry name" value="PROKAR_LIPOPROTEIN"/>
    <property type="match status" value="1"/>
</dbReference>
<proteinExistence type="predicted"/>
<gene>
    <name evidence="2" type="ORF">VFDL14_18370</name>
</gene>
<sequence>MKRTLLLTALLSSALMGCASTSDNTEGAQAVATGPFADCNLPSVEERGPIKPSLYVVGTFPDGQWMHMENRQMSHKGNGIYQVVSEEKAGNVSLQFATMSWNPQFTAAGKEMVAGYEKELKRGGFAKNTTVTIPEDGKYLWSIEVSQDKKPVRALLKACK</sequence>
<keyword evidence="1" id="KW-0732">Signal</keyword>
<organism evidence="2 3">
    <name type="scientific">Vibrio fortis</name>
    <dbReference type="NCBI Taxonomy" id="212667"/>
    <lineage>
        <taxon>Bacteria</taxon>
        <taxon>Pseudomonadati</taxon>
        <taxon>Pseudomonadota</taxon>
        <taxon>Gammaproteobacteria</taxon>
        <taxon>Vibrionales</taxon>
        <taxon>Vibrionaceae</taxon>
        <taxon>Vibrio</taxon>
    </lineage>
</organism>